<evidence type="ECO:0000313" key="1">
    <source>
        <dbReference type="EMBL" id="TFW12909.1"/>
    </source>
</evidence>
<sequence>MSTKVQLPTAHIATHMRSEVAVHTPSDWIELGRRGAFTTTQVAVLLDVDASKVASWLSGNPPLIKTDLPSVAGRLALSFDGLIEARAINYLLVEGISRRKLAQAMKAMRQRWSDPHPLARERQLITDGASVLELKGEKIVDLLTEAYLHPEVIRPALAGRVVFKSGRAAWLEPYPEEMPLVRIDPARAFGRPVIVEQLTAIPTETLATSAEVDGLTEAADWFGVSEGAVNQAVAFEQRIAA</sequence>
<dbReference type="RefSeq" id="WP_135195376.1">
    <property type="nucleotide sequence ID" value="NZ_SPVH01000006.1"/>
</dbReference>
<reference evidence="1 2" key="1">
    <citation type="submission" date="2019-03" db="EMBL/GenBank/DDBJ databases">
        <title>Draft genome of Brevundimonas sp. a heavy metal resistant soil bacteria.</title>
        <authorList>
            <person name="Soto J."/>
        </authorList>
    </citation>
    <scope>NUCLEOTIDE SEQUENCE [LARGE SCALE GENOMIC DNA]</scope>
    <source>
        <strain evidence="1 2">B-10</strain>
    </source>
</reference>
<organism evidence="1 2">
    <name type="scientific">Brevundimonas intermedia</name>
    <dbReference type="NCBI Taxonomy" id="74315"/>
    <lineage>
        <taxon>Bacteria</taxon>
        <taxon>Pseudomonadati</taxon>
        <taxon>Pseudomonadota</taxon>
        <taxon>Alphaproteobacteria</taxon>
        <taxon>Caulobacterales</taxon>
        <taxon>Caulobacteraceae</taxon>
        <taxon>Brevundimonas</taxon>
    </lineage>
</organism>
<comment type="caution">
    <text evidence="1">The sequence shown here is derived from an EMBL/GenBank/DDBJ whole genome shotgun (WGS) entry which is preliminary data.</text>
</comment>
<protein>
    <recommendedName>
        <fullName evidence="3">DUF433 domain-containing protein</fullName>
    </recommendedName>
</protein>
<dbReference type="OrthoDB" id="940717at2"/>
<gene>
    <name evidence="1" type="ORF">EGY25_13095</name>
</gene>
<dbReference type="EMBL" id="SPVH01000006">
    <property type="protein sequence ID" value="TFW12909.1"/>
    <property type="molecule type" value="Genomic_DNA"/>
</dbReference>
<evidence type="ECO:0000313" key="2">
    <source>
        <dbReference type="Proteomes" id="UP000298216"/>
    </source>
</evidence>
<evidence type="ECO:0008006" key="3">
    <source>
        <dbReference type="Google" id="ProtNLM"/>
    </source>
</evidence>
<name>A0A4Y9RZ14_9CAUL</name>
<keyword evidence="2" id="KW-1185">Reference proteome</keyword>
<dbReference type="AlphaFoldDB" id="A0A4Y9RZ14"/>
<accession>A0A4Y9RZ14</accession>
<proteinExistence type="predicted"/>
<dbReference type="Proteomes" id="UP000298216">
    <property type="component" value="Unassembled WGS sequence"/>
</dbReference>